<reference evidence="1" key="1">
    <citation type="submission" date="2021-12" db="EMBL/GenBank/DDBJ databases">
        <authorList>
            <person name="King R."/>
        </authorList>
    </citation>
    <scope>NUCLEOTIDE SEQUENCE</scope>
</reference>
<gene>
    <name evidence="1" type="ORF">BEMITA_LOCUS7315</name>
</gene>
<accession>A0A9P0A7T9</accession>
<dbReference type="Proteomes" id="UP001152759">
    <property type="component" value="Chromosome 4"/>
</dbReference>
<dbReference type="EMBL" id="OU963865">
    <property type="protein sequence ID" value="CAH0388401.1"/>
    <property type="molecule type" value="Genomic_DNA"/>
</dbReference>
<keyword evidence="2" id="KW-1185">Reference proteome</keyword>
<proteinExistence type="predicted"/>
<name>A0A9P0A7T9_BEMTA</name>
<evidence type="ECO:0000313" key="2">
    <source>
        <dbReference type="Proteomes" id="UP001152759"/>
    </source>
</evidence>
<protein>
    <submittedName>
        <fullName evidence="1">Uncharacterized protein</fullName>
    </submittedName>
</protein>
<organism evidence="1 2">
    <name type="scientific">Bemisia tabaci</name>
    <name type="common">Sweetpotato whitefly</name>
    <name type="synonym">Aleurodes tabaci</name>
    <dbReference type="NCBI Taxonomy" id="7038"/>
    <lineage>
        <taxon>Eukaryota</taxon>
        <taxon>Metazoa</taxon>
        <taxon>Ecdysozoa</taxon>
        <taxon>Arthropoda</taxon>
        <taxon>Hexapoda</taxon>
        <taxon>Insecta</taxon>
        <taxon>Pterygota</taxon>
        <taxon>Neoptera</taxon>
        <taxon>Paraneoptera</taxon>
        <taxon>Hemiptera</taxon>
        <taxon>Sternorrhyncha</taxon>
        <taxon>Aleyrodoidea</taxon>
        <taxon>Aleyrodidae</taxon>
        <taxon>Aleyrodinae</taxon>
        <taxon>Bemisia</taxon>
    </lineage>
</organism>
<sequence>MINEAARLERDVTVINTTNFRTRYCDKDAQYILECTLGFISTCFPNSFEIEDWNCYAGVCPQQAGTAAVDCGPLMLLCMEAVSRRAQIVLPDRLKLGSSLRIEIKNQVFDNRVAHLSEGATDLHRPSCFLWPARDQFSFLADLTVPPPRSFSVVDQVIDQAIDQVIDLTTPAYGEHVAAIADRVSGAAQLLHVQCRHPYGACSCKPGHPLADRTSARSAVFEEASGFCRAARHKSSEAS</sequence>
<dbReference type="AlphaFoldDB" id="A0A9P0A7T9"/>
<evidence type="ECO:0000313" key="1">
    <source>
        <dbReference type="EMBL" id="CAH0388401.1"/>
    </source>
</evidence>